<dbReference type="AlphaFoldDB" id="A0A263BTI7"/>
<dbReference type="Proteomes" id="UP000217083">
    <property type="component" value="Unassembled WGS sequence"/>
</dbReference>
<evidence type="ECO:0000259" key="2">
    <source>
        <dbReference type="Pfam" id="PF07238"/>
    </source>
</evidence>
<evidence type="ECO:0000313" key="3">
    <source>
        <dbReference type="EMBL" id="OZM56697.1"/>
    </source>
</evidence>
<proteinExistence type="predicted"/>
<dbReference type="Gene3D" id="2.40.10.220">
    <property type="entry name" value="predicted glycosyltransferase like domains"/>
    <property type="match status" value="1"/>
</dbReference>
<feature type="transmembrane region" description="Helical" evidence="1">
    <location>
        <begin position="6"/>
        <end position="29"/>
    </location>
</feature>
<dbReference type="InterPro" id="IPR009875">
    <property type="entry name" value="PilZ_domain"/>
</dbReference>
<reference evidence="4" key="1">
    <citation type="submission" date="2017-08" db="EMBL/GenBank/DDBJ databases">
        <authorList>
            <person name="Huang Z."/>
        </authorList>
    </citation>
    <scope>NUCLEOTIDE SEQUENCE [LARGE SCALE GENOMIC DNA]</scope>
    <source>
        <strain evidence="4">SA5d-4</strain>
    </source>
</reference>
<dbReference type="Pfam" id="PF07238">
    <property type="entry name" value="PilZ"/>
    <property type="match status" value="1"/>
</dbReference>
<accession>A0A263BTI7</accession>
<dbReference type="EMBL" id="NPIA01000005">
    <property type="protein sequence ID" value="OZM56697.1"/>
    <property type="molecule type" value="Genomic_DNA"/>
</dbReference>
<gene>
    <name evidence="3" type="ORF">CIB95_10770</name>
</gene>
<evidence type="ECO:0000256" key="1">
    <source>
        <dbReference type="SAM" id="Phobius"/>
    </source>
</evidence>
<feature type="domain" description="PilZ" evidence="2">
    <location>
        <begin position="56"/>
        <end position="168"/>
    </location>
</feature>
<reference evidence="3 4" key="2">
    <citation type="submission" date="2017-09" db="EMBL/GenBank/DDBJ databases">
        <title>Bacillus patelloidae sp. nov., isolated from the intestinal tract of a marine limpet.</title>
        <authorList>
            <person name="Liu R."/>
            <person name="Dong C."/>
            <person name="Shao Z."/>
        </authorList>
    </citation>
    <scope>NUCLEOTIDE SEQUENCE [LARGE SCALE GENOMIC DNA]</scope>
    <source>
        <strain evidence="3 4">SA5d-4</strain>
    </source>
</reference>
<keyword evidence="4" id="KW-1185">Reference proteome</keyword>
<organism evidence="3 4">
    <name type="scientific">Lottiidibacillus patelloidae</name>
    <dbReference type="NCBI Taxonomy" id="2670334"/>
    <lineage>
        <taxon>Bacteria</taxon>
        <taxon>Bacillati</taxon>
        <taxon>Bacillota</taxon>
        <taxon>Bacilli</taxon>
        <taxon>Bacillales</taxon>
        <taxon>Bacillaceae</taxon>
        <taxon>Lottiidibacillus</taxon>
    </lineage>
</organism>
<evidence type="ECO:0000313" key="4">
    <source>
        <dbReference type="Proteomes" id="UP000217083"/>
    </source>
</evidence>
<comment type="caution">
    <text evidence="3">The sequence shown here is derived from an EMBL/GenBank/DDBJ whole genome shotgun (WGS) entry which is preliminary data.</text>
</comment>
<dbReference type="RefSeq" id="WP_094925025.1">
    <property type="nucleotide sequence ID" value="NZ_NPIA01000005.1"/>
</dbReference>
<sequence length="189" mass="21490">MGSLTSVEMAVLILVPLLALSIYFNLATLTADEKDGKKKGLITIAKEAIAKSLSNRRRSYRINFMDEKQSCYLTVINVGDKNVNEKPIEGKGRLVDISGTGMRVIFDQHLPVRDKVIVAVKFALEEDFKLEGHVVRKTETYKDSLITYGIDFKKISVVDESRLIRIIMSFNRDKKRSTLPKRKKLNRTI</sequence>
<dbReference type="SUPFAM" id="SSF141371">
    <property type="entry name" value="PilZ domain-like"/>
    <property type="match status" value="1"/>
</dbReference>
<dbReference type="GO" id="GO:0035438">
    <property type="term" value="F:cyclic-di-GMP binding"/>
    <property type="evidence" value="ECO:0007669"/>
    <property type="project" value="InterPro"/>
</dbReference>
<keyword evidence="1" id="KW-0812">Transmembrane</keyword>
<keyword evidence="1" id="KW-0472">Membrane</keyword>
<name>A0A263BTI7_9BACI</name>
<keyword evidence="1" id="KW-1133">Transmembrane helix</keyword>
<protein>
    <recommendedName>
        <fullName evidence="2">PilZ domain-containing protein</fullName>
    </recommendedName>
</protein>